<dbReference type="AlphaFoldDB" id="A0A5B6VES1"/>
<accession>A0A5B6VES1</accession>
<reference evidence="2" key="1">
    <citation type="journal article" date="2019" name="Plant Biotechnol. J.">
        <title>Genome sequencing of the Australian wild diploid species Gossypium australe highlights disease resistance and delayed gland morphogenesis.</title>
        <authorList>
            <person name="Cai Y."/>
            <person name="Cai X."/>
            <person name="Wang Q."/>
            <person name="Wang P."/>
            <person name="Zhang Y."/>
            <person name="Cai C."/>
            <person name="Xu Y."/>
            <person name="Wang K."/>
            <person name="Zhou Z."/>
            <person name="Wang C."/>
            <person name="Geng S."/>
            <person name="Li B."/>
            <person name="Dong Q."/>
            <person name="Hou Y."/>
            <person name="Wang H."/>
            <person name="Ai P."/>
            <person name="Liu Z."/>
            <person name="Yi F."/>
            <person name="Sun M."/>
            <person name="An G."/>
            <person name="Cheng J."/>
            <person name="Zhang Y."/>
            <person name="Shi Q."/>
            <person name="Xie Y."/>
            <person name="Shi X."/>
            <person name="Chang Y."/>
            <person name="Huang F."/>
            <person name="Chen Y."/>
            <person name="Hong S."/>
            <person name="Mi L."/>
            <person name="Sun Q."/>
            <person name="Zhang L."/>
            <person name="Zhou B."/>
            <person name="Peng R."/>
            <person name="Zhang X."/>
            <person name="Liu F."/>
        </authorList>
    </citation>
    <scope>NUCLEOTIDE SEQUENCE [LARGE SCALE GENOMIC DNA]</scope>
    <source>
        <strain evidence="2">cv. PA1801</strain>
    </source>
</reference>
<keyword evidence="2" id="KW-1185">Reference proteome</keyword>
<comment type="caution">
    <text evidence="1">The sequence shown here is derived from an EMBL/GenBank/DDBJ whole genome shotgun (WGS) entry which is preliminary data.</text>
</comment>
<sequence length="130" mass="15470">MNLDALTQKEMEITEEFKEVLNHEKLLWKQKLRCEWLKLRDRNTKFFHSRTIYKQQGKKSQMTKLKRPYFYLDPLKALGSDGYHAFVLQNQWNNIGSAVCDWVKNVFRGKPIDPKLNNTLIVLIPKSRST</sequence>
<protein>
    <submittedName>
        <fullName evidence="1">Tyrosine decarboxylase 1-like</fullName>
    </submittedName>
</protein>
<evidence type="ECO:0000313" key="2">
    <source>
        <dbReference type="Proteomes" id="UP000325315"/>
    </source>
</evidence>
<evidence type="ECO:0000313" key="1">
    <source>
        <dbReference type="EMBL" id="KAA3467541.1"/>
    </source>
</evidence>
<dbReference type="EMBL" id="SMMG02000007">
    <property type="protein sequence ID" value="KAA3467541.1"/>
    <property type="molecule type" value="Genomic_DNA"/>
</dbReference>
<gene>
    <name evidence="1" type="ORF">EPI10_002545</name>
</gene>
<dbReference type="Proteomes" id="UP000325315">
    <property type="component" value="Unassembled WGS sequence"/>
</dbReference>
<organism evidence="1 2">
    <name type="scientific">Gossypium australe</name>
    <dbReference type="NCBI Taxonomy" id="47621"/>
    <lineage>
        <taxon>Eukaryota</taxon>
        <taxon>Viridiplantae</taxon>
        <taxon>Streptophyta</taxon>
        <taxon>Embryophyta</taxon>
        <taxon>Tracheophyta</taxon>
        <taxon>Spermatophyta</taxon>
        <taxon>Magnoliopsida</taxon>
        <taxon>eudicotyledons</taxon>
        <taxon>Gunneridae</taxon>
        <taxon>Pentapetalae</taxon>
        <taxon>rosids</taxon>
        <taxon>malvids</taxon>
        <taxon>Malvales</taxon>
        <taxon>Malvaceae</taxon>
        <taxon>Malvoideae</taxon>
        <taxon>Gossypium</taxon>
    </lineage>
</organism>
<name>A0A5B6VES1_9ROSI</name>
<proteinExistence type="predicted"/>